<dbReference type="KEGG" id="tet:TTHERM_00414400"/>
<organism evidence="1 2">
    <name type="scientific">Tetrahymena thermophila (strain SB210)</name>
    <dbReference type="NCBI Taxonomy" id="312017"/>
    <lineage>
        <taxon>Eukaryota</taxon>
        <taxon>Sar</taxon>
        <taxon>Alveolata</taxon>
        <taxon>Ciliophora</taxon>
        <taxon>Intramacronucleata</taxon>
        <taxon>Oligohymenophorea</taxon>
        <taxon>Hymenostomatida</taxon>
        <taxon>Tetrahymenina</taxon>
        <taxon>Tetrahymenidae</taxon>
        <taxon>Tetrahymena</taxon>
    </lineage>
</organism>
<evidence type="ECO:0000313" key="1">
    <source>
        <dbReference type="EMBL" id="EAR86960.1"/>
    </source>
</evidence>
<dbReference type="GeneID" id="7834994"/>
<proteinExistence type="predicted"/>
<gene>
    <name evidence="1" type="ORF">TTHERM_00414400</name>
</gene>
<reference evidence="2" key="1">
    <citation type="journal article" date="2006" name="PLoS Biol.">
        <title>Macronuclear genome sequence of the ciliate Tetrahymena thermophila, a model eukaryote.</title>
        <authorList>
            <person name="Eisen J.A."/>
            <person name="Coyne R.S."/>
            <person name="Wu M."/>
            <person name="Wu D."/>
            <person name="Thiagarajan M."/>
            <person name="Wortman J.R."/>
            <person name="Badger J.H."/>
            <person name="Ren Q."/>
            <person name="Amedeo P."/>
            <person name="Jones K.M."/>
            <person name="Tallon L.J."/>
            <person name="Delcher A.L."/>
            <person name="Salzberg S.L."/>
            <person name="Silva J.C."/>
            <person name="Haas B.J."/>
            <person name="Majoros W.H."/>
            <person name="Farzad M."/>
            <person name="Carlton J.M."/>
            <person name="Smith R.K. Jr."/>
            <person name="Garg J."/>
            <person name="Pearlman R.E."/>
            <person name="Karrer K.M."/>
            <person name="Sun L."/>
            <person name="Manning G."/>
            <person name="Elde N.C."/>
            <person name="Turkewitz A.P."/>
            <person name="Asai D.J."/>
            <person name="Wilkes D.E."/>
            <person name="Wang Y."/>
            <person name="Cai H."/>
            <person name="Collins K."/>
            <person name="Stewart B.A."/>
            <person name="Lee S.R."/>
            <person name="Wilamowska K."/>
            <person name="Weinberg Z."/>
            <person name="Ruzzo W.L."/>
            <person name="Wloga D."/>
            <person name="Gaertig J."/>
            <person name="Frankel J."/>
            <person name="Tsao C.-C."/>
            <person name="Gorovsky M.A."/>
            <person name="Keeling P.J."/>
            <person name="Waller R.F."/>
            <person name="Patron N.J."/>
            <person name="Cherry J.M."/>
            <person name="Stover N.A."/>
            <person name="Krieger C.J."/>
            <person name="del Toro C."/>
            <person name="Ryder H.F."/>
            <person name="Williamson S.C."/>
            <person name="Barbeau R.A."/>
            <person name="Hamilton E.P."/>
            <person name="Orias E."/>
        </authorList>
    </citation>
    <scope>NUCLEOTIDE SEQUENCE [LARGE SCALE GENOMIC DNA]</scope>
    <source>
        <strain evidence="2">SB210</strain>
    </source>
</reference>
<keyword evidence="2" id="KW-1185">Reference proteome</keyword>
<dbReference type="HOGENOM" id="CLU_2283125_0_0_1"/>
<dbReference type="InParanoid" id="Q22P51"/>
<dbReference type="AlphaFoldDB" id="Q22P51"/>
<evidence type="ECO:0000313" key="2">
    <source>
        <dbReference type="Proteomes" id="UP000009168"/>
    </source>
</evidence>
<accession>Q22P51</accession>
<dbReference type="Proteomes" id="UP000009168">
    <property type="component" value="Unassembled WGS sequence"/>
</dbReference>
<dbReference type="RefSeq" id="XP_001007205.1">
    <property type="nucleotide sequence ID" value="XM_001007205.1"/>
</dbReference>
<name>Q22P51_TETTS</name>
<dbReference type="EMBL" id="GG662856">
    <property type="protein sequence ID" value="EAR86960.1"/>
    <property type="molecule type" value="Genomic_DNA"/>
</dbReference>
<protein>
    <submittedName>
        <fullName evidence="1">Uncharacterized protein</fullName>
    </submittedName>
</protein>
<sequence>MNLKLKNKFTYYQGHDRAYIPNDCYLALDRVKAERNKESSLEILQNGTKKNGILISKLSKRILQIYVFQNSYIRIRGFKFFQRFIINYDKKQVEMIEQQAQN</sequence>